<dbReference type="Proteomes" id="UP000667802">
    <property type="component" value="Unassembled WGS sequence"/>
</dbReference>
<organism evidence="2 3">
    <name type="scientific">Aetokthonos hydrillicola Thurmond2011</name>
    <dbReference type="NCBI Taxonomy" id="2712845"/>
    <lineage>
        <taxon>Bacteria</taxon>
        <taxon>Bacillati</taxon>
        <taxon>Cyanobacteriota</taxon>
        <taxon>Cyanophyceae</taxon>
        <taxon>Nostocales</taxon>
        <taxon>Hapalosiphonaceae</taxon>
        <taxon>Aetokthonos</taxon>
    </lineage>
</organism>
<accession>A0AAP5M9V2</accession>
<dbReference type="EMBL" id="JAALHA020000007">
    <property type="protein sequence ID" value="MDR9896117.1"/>
    <property type="molecule type" value="Genomic_DNA"/>
</dbReference>
<evidence type="ECO:0000313" key="2">
    <source>
        <dbReference type="EMBL" id="MDR9896117.1"/>
    </source>
</evidence>
<feature type="transmembrane region" description="Helical" evidence="1">
    <location>
        <begin position="153"/>
        <end position="176"/>
    </location>
</feature>
<proteinExistence type="predicted"/>
<feature type="transmembrane region" description="Helical" evidence="1">
    <location>
        <begin position="12"/>
        <end position="34"/>
    </location>
</feature>
<keyword evidence="3" id="KW-1185">Reference proteome</keyword>
<sequence>MIDYPFLPRVFPLGVILFDFLFLLVAIAIEAYILQRRLNFDRRTSSFYAIAINVFSSVIGWIIFFFVEPMLPVRFKAELVDYIFFNQLRYANHIQSIIVLTAFIIFFATFLVKYILMKVMLISLSDPSKNKPQTEIIKRRNSRRNNKFKWQNSNLVTSLLIANSLSYTVIVIIVFIRSAYV</sequence>
<reference evidence="3" key="1">
    <citation type="journal article" date="2021" name="Science">
        <title>Hunting the eagle killer: A cyanobacterial neurotoxin causes vacuolar myelinopathy.</title>
        <authorList>
            <person name="Breinlinger S."/>
            <person name="Phillips T.J."/>
            <person name="Haram B.N."/>
            <person name="Mares J."/>
            <person name="Martinez Yerena J.A."/>
            <person name="Hrouzek P."/>
            <person name="Sobotka R."/>
            <person name="Henderson W.M."/>
            <person name="Schmieder P."/>
            <person name="Williams S.M."/>
            <person name="Lauderdale J.D."/>
            <person name="Wilde H.D."/>
            <person name="Gerrin W."/>
            <person name="Kust A."/>
            <person name="Washington J.W."/>
            <person name="Wagner C."/>
            <person name="Geier B."/>
            <person name="Liebeke M."/>
            <person name="Enke H."/>
            <person name="Niedermeyer T.H.J."/>
            <person name="Wilde S.B."/>
        </authorList>
    </citation>
    <scope>NUCLEOTIDE SEQUENCE [LARGE SCALE GENOMIC DNA]</scope>
    <source>
        <strain evidence="3">Thurmond2011</strain>
    </source>
</reference>
<feature type="transmembrane region" description="Helical" evidence="1">
    <location>
        <begin position="94"/>
        <end position="116"/>
    </location>
</feature>
<protein>
    <submittedName>
        <fullName evidence="2">Filament integrity protein fraC</fullName>
    </submittedName>
</protein>
<keyword evidence="1" id="KW-0472">Membrane</keyword>
<keyword evidence="1" id="KW-1133">Transmembrane helix</keyword>
<gene>
    <name evidence="2" type="ORF">G7B40_016325</name>
</gene>
<feature type="transmembrane region" description="Helical" evidence="1">
    <location>
        <begin position="46"/>
        <end position="67"/>
    </location>
</feature>
<dbReference type="RefSeq" id="WP_208340056.1">
    <property type="nucleotide sequence ID" value="NZ_CAWQFN010000602.1"/>
</dbReference>
<comment type="caution">
    <text evidence="2">The sequence shown here is derived from an EMBL/GenBank/DDBJ whole genome shotgun (WGS) entry which is preliminary data.</text>
</comment>
<dbReference type="InterPro" id="IPR054663">
    <property type="entry name" value="FraC"/>
</dbReference>
<dbReference type="NCBIfam" id="NF045624">
    <property type="entry name" value="filament_FraC"/>
    <property type="match status" value="1"/>
</dbReference>
<evidence type="ECO:0000256" key="1">
    <source>
        <dbReference type="SAM" id="Phobius"/>
    </source>
</evidence>
<evidence type="ECO:0000313" key="3">
    <source>
        <dbReference type="Proteomes" id="UP000667802"/>
    </source>
</evidence>
<dbReference type="AlphaFoldDB" id="A0AAP5M9V2"/>
<dbReference type="Pfam" id="PF24301">
    <property type="entry name" value="FraC"/>
    <property type="match status" value="1"/>
</dbReference>
<keyword evidence="1" id="KW-0812">Transmembrane</keyword>
<name>A0AAP5M9V2_9CYAN</name>